<evidence type="ECO:0000313" key="3">
    <source>
        <dbReference type="EMBL" id="KJE22718.1"/>
    </source>
</evidence>
<dbReference type="InterPro" id="IPR058548">
    <property type="entry name" value="MlaB-like_STAS"/>
</dbReference>
<evidence type="ECO:0000259" key="2">
    <source>
        <dbReference type="PROSITE" id="PS50801"/>
    </source>
</evidence>
<dbReference type="PATRIC" id="fig|1502723.3.peg.2035"/>
<dbReference type="Gene3D" id="3.30.750.24">
    <property type="entry name" value="STAS domain"/>
    <property type="match status" value="1"/>
</dbReference>
<dbReference type="Pfam" id="PF13466">
    <property type="entry name" value="STAS_2"/>
    <property type="match status" value="1"/>
</dbReference>
<dbReference type="PROSITE" id="PS50801">
    <property type="entry name" value="STAS"/>
    <property type="match status" value="1"/>
</dbReference>
<dbReference type="SUPFAM" id="SSF52091">
    <property type="entry name" value="SpoIIaa-like"/>
    <property type="match status" value="1"/>
</dbReference>
<gene>
    <name evidence="3" type="ORF">FF36_02897</name>
</gene>
<dbReference type="CDD" id="cd07043">
    <property type="entry name" value="STAS_anti-anti-sigma_factors"/>
    <property type="match status" value="1"/>
</dbReference>
<dbReference type="InterPro" id="IPR002645">
    <property type="entry name" value="STAS_dom"/>
</dbReference>
<proteinExistence type="predicted"/>
<evidence type="ECO:0000313" key="4">
    <source>
        <dbReference type="Proteomes" id="UP000032545"/>
    </source>
</evidence>
<name>A0A0D8BEP5_9ACTN</name>
<protein>
    <submittedName>
        <fullName evidence="3">Anti-anti-sigma regulatory factor (Antagonist of anti-sigma factor)</fullName>
    </submittedName>
</protein>
<keyword evidence="4" id="KW-1185">Reference proteome</keyword>
<dbReference type="GO" id="GO:0043856">
    <property type="term" value="F:anti-sigma factor antagonist activity"/>
    <property type="evidence" value="ECO:0007669"/>
    <property type="project" value="TreeGrafter"/>
</dbReference>
<accession>A0A0D8BEP5</accession>
<feature type="region of interest" description="Disordered" evidence="1">
    <location>
        <begin position="126"/>
        <end position="146"/>
    </location>
</feature>
<comment type="caution">
    <text evidence="3">The sequence shown here is derived from an EMBL/GenBank/DDBJ whole genome shotgun (WGS) entry which is preliminary data.</text>
</comment>
<organism evidence="3 4">
    <name type="scientific">Frankia torreyi</name>
    <dbReference type="NCBI Taxonomy" id="1856"/>
    <lineage>
        <taxon>Bacteria</taxon>
        <taxon>Bacillati</taxon>
        <taxon>Actinomycetota</taxon>
        <taxon>Actinomycetes</taxon>
        <taxon>Frankiales</taxon>
        <taxon>Frankiaceae</taxon>
        <taxon>Frankia</taxon>
    </lineage>
</organism>
<dbReference type="Proteomes" id="UP000032545">
    <property type="component" value="Unassembled WGS sequence"/>
</dbReference>
<evidence type="ECO:0000256" key="1">
    <source>
        <dbReference type="SAM" id="MobiDB-lite"/>
    </source>
</evidence>
<dbReference type="AlphaFoldDB" id="A0A0D8BEP5"/>
<reference evidence="4" key="1">
    <citation type="submission" date="2015-02" db="EMBL/GenBank/DDBJ databases">
        <title>Draft Genome of Frankia sp. CpI1-S.</title>
        <authorList>
            <person name="Oshone R.T."/>
            <person name="Ngom M."/>
            <person name="Ghodhbane-Gtari F."/>
            <person name="Gtari M."/>
            <person name="Morris K."/>
            <person name="Thomas K."/>
            <person name="Sen A."/>
            <person name="Tisa L.S."/>
        </authorList>
    </citation>
    <scope>NUCLEOTIDE SEQUENCE [LARGE SCALE GENOMIC DNA]</scope>
    <source>
        <strain evidence="4">CpI1-S</strain>
    </source>
</reference>
<feature type="domain" description="STAS" evidence="2">
    <location>
        <begin position="40"/>
        <end position="119"/>
    </location>
</feature>
<dbReference type="InterPro" id="IPR036513">
    <property type="entry name" value="STAS_dom_sf"/>
</dbReference>
<sequence>MKRESVEADAEPPPIGSRRHTWVAERLAVTVHRGSAETSVEVSGEVDLASVGAFRSALLAAVRTEAPTVVVDLAEVDFLDALGLGALVSARKRAIMSGQRLVVIGARPLAYRLFVLTDLAGPFDVRRREAPPTESPRLRPRPRLAP</sequence>
<dbReference type="PANTHER" id="PTHR33495:SF2">
    <property type="entry name" value="ANTI-SIGMA FACTOR ANTAGONIST TM_1081-RELATED"/>
    <property type="match status" value="1"/>
</dbReference>
<reference evidence="3 4" key="2">
    <citation type="journal article" date="2016" name="Genome Announc.">
        <title>Permanent Draft Genome Sequences for Two Variants of Frankia sp. Strain CpI1, the First Frankia Strain Isolated from Root Nodules of Comptonia peregrina.</title>
        <authorList>
            <person name="Oshone R."/>
            <person name="Hurst S.G.IV."/>
            <person name="Abebe-Akele F."/>
            <person name="Simpson S."/>
            <person name="Morris K."/>
            <person name="Thomas W.K."/>
            <person name="Tisa L.S."/>
        </authorList>
    </citation>
    <scope>NUCLEOTIDE SEQUENCE [LARGE SCALE GENOMIC DNA]</scope>
    <source>
        <strain evidence="4">CpI1-S</strain>
    </source>
</reference>
<dbReference type="PANTHER" id="PTHR33495">
    <property type="entry name" value="ANTI-SIGMA FACTOR ANTAGONIST TM_1081-RELATED-RELATED"/>
    <property type="match status" value="1"/>
</dbReference>
<dbReference type="EMBL" id="JYFN01000020">
    <property type="protein sequence ID" value="KJE22718.1"/>
    <property type="molecule type" value="Genomic_DNA"/>
</dbReference>